<reference evidence="1 2" key="1">
    <citation type="submission" date="2024-02" db="EMBL/GenBank/DDBJ databases">
        <title>Discinaceae phylogenomics.</title>
        <authorList>
            <person name="Dirks A.C."/>
            <person name="James T.Y."/>
        </authorList>
    </citation>
    <scope>NUCLEOTIDE SEQUENCE [LARGE SCALE GENOMIC DNA]</scope>
    <source>
        <strain evidence="1 2">ACD0624</strain>
    </source>
</reference>
<gene>
    <name evidence="1" type="ORF">Q9L58_010654</name>
</gene>
<evidence type="ECO:0000313" key="2">
    <source>
        <dbReference type="Proteomes" id="UP001447188"/>
    </source>
</evidence>
<accession>A0ABR3G3Q6</accession>
<evidence type="ECO:0000313" key="1">
    <source>
        <dbReference type="EMBL" id="KAL0630498.1"/>
    </source>
</evidence>
<protein>
    <submittedName>
        <fullName evidence="1">Uncharacterized protein</fullName>
    </submittedName>
</protein>
<dbReference type="EMBL" id="JBBBZM010000585">
    <property type="protein sequence ID" value="KAL0630498.1"/>
    <property type="molecule type" value="Genomic_DNA"/>
</dbReference>
<sequence length="202" mass="22420">MPVRPPSGLDLYLTQCTAGFGPPNTPGPNVTKRTLTRSQLASQKAAVGRQRLVKLLDRLQGGCSACWVAGLPHGHPYAGCNTSYQRRVSLSFLLDFRQGMRFELGAACYRCYLPMAFCQKADLGGGKDCLYRDILLPAFISALEEPSIERKLKVFMGLQGRANTEEIKHWLSEKVTRDGRQLSNLWLAFEQILFHVEGSEAG</sequence>
<keyword evidence="2" id="KW-1185">Reference proteome</keyword>
<dbReference type="Proteomes" id="UP001447188">
    <property type="component" value="Unassembled WGS sequence"/>
</dbReference>
<name>A0ABR3G3Q6_9PEZI</name>
<comment type="caution">
    <text evidence="1">The sequence shown here is derived from an EMBL/GenBank/DDBJ whole genome shotgun (WGS) entry which is preliminary data.</text>
</comment>
<proteinExistence type="predicted"/>
<organism evidence="1 2">
    <name type="scientific">Discina gigas</name>
    <dbReference type="NCBI Taxonomy" id="1032678"/>
    <lineage>
        <taxon>Eukaryota</taxon>
        <taxon>Fungi</taxon>
        <taxon>Dikarya</taxon>
        <taxon>Ascomycota</taxon>
        <taxon>Pezizomycotina</taxon>
        <taxon>Pezizomycetes</taxon>
        <taxon>Pezizales</taxon>
        <taxon>Discinaceae</taxon>
        <taxon>Discina</taxon>
    </lineage>
</organism>